<comment type="similarity">
    <text evidence="3">Belongs to the 2-oxoacid dehydrogenase family.</text>
</comment>
<dbReference type="InterPro" id="IPR023213">
    <property type="entry name" value="CAT-like_dom_sf"/>
</dbReference>
<proteinExistence type="inferred from homology"/>
<reference evidence="11 12" key="1">
    <citation type="submission" date="2023-12" db="EMBL/GenBank/DDBJ databases">
        <title>A high-quality genome assembly for Dillenia turbinata (Dilleniales).</title>
        <authorList>
            <person name="Chanderbali A."/>
        </authorList>
    </citation>
    <scope>NUCLEOTIDE SEQUENCE [LARGE SCALE GENOMIC DNA]</scope>
    <source>
        <strain evidence="11">LSX21</strain>
        <tissue evidence="11">Leaf</tissue>
    </source>
</reference>
<evidence type="ECO:0000256" key="2">
    <source>
        <dbReference type="ARBA" id="ARBA00005145"/>
    </source>
</evidence>
<dbReference type="EMBL" id="JBAMMX010000001">
    <property type="protein sequence ID" value="KAK6946952.1"/>
    <property type="molecule type" value="Genomic_DNA"/>
</dbReference>
<keyword evidence="7" id="KW-0450">Lipoyl</keyword>
<evidence type="ECO:0000256" key="1">
    <source>
        <dbReference type="ARBA" id="ARBA00001938"/>
    </source>
</evidence>
<evidence type="ECO:0000256" key="8">
    <source>
        <dbReference type="ARBA" id="ARBA00023315"/>
    </source>
</evidence>
<dbReference type="Proteomes" id="UP001370490">
    <property type="component" value="Unassembled WGS sequence"/>
</dbReference>
<protein>
    <recommendedName>
        <fullName evidence="4">dihydrolipoyllysine-residue succinyltransferase</fullName>
        <ecNumber evidence="4">2.3.1.61</ecNumber>
    </recommendedName>
    <alternativeName>
        <fullName evidence="9">2-oxoglutarate dehydrogenase complex component E2</fullName>
    </alternativeName>
</protein>
<dbReference type="Gene3D" id="3.30.559.10">
    <property type="entry name" value="Chloramphenicol acetyltransferase-like domain"/>
    <property type="match status" value="1"/>
</dbReference>
<evidence type="ECO:0000256" key="5">
    <source>
        <dbReference type="ARBA" id="ARBA00022532"/>
    </source>
</evidence>
<comment type="cofactor">
    <cofactor evidence="1">
        <name>(R)-lipoate</name>
        <dbReference type="ChEBI" id="CHEBI:83088"/>
    </cofactor>
</comment>
<evidence type="ECO:0000259" key="10">
    <source>
        <dbReference type="Pfam" id="PF00198"/>
    </source>
</evidence>
<dbReference type="EC" id="2.3.1.61" evidence="4"/>
<keyword evidence="5" id="KW-0816">Tricarboxylic acid cycle</keyword>
<accession>A0AAN8ZRH2</accession>
<gene>
    <name evidence="11" type="ORF">RJ641_000425</name>
</gene>
<dbReference type="PANTHER" id="PTHR43416">
    <property type="entry name" value="DIHYDROLIPOYLLYSINE-RESIDUE SUCCINYLTRANSFERASE COMPONENT OF 2-OXOGLUTARATE DEHYDROGENASE COMPLEX, MITOCHONDRIAL-RELATED"/>
    <property type="match status" value="1"/>
</dbReference>
<comment type="caution">
    <text evidence="11">The sequence shown here is derived from an EMBL/GenBank/DDBJ whole genome shotgun (WGS) entry which is preliminary data.</text>
</comment>
<evidence type="ECO:0000256" key="9">
    <source>
        <dbReference type="ARBA" id="ARBA00032406"/>
    </source>
</evidence>
<dbReference type="GO" id="GO:0004149">
    <property type="term" value="F:dihydrolipoyllysine-residue succinyltransferase activity"/>
    <property type="evidence" value="ECO:0007669"/>
    <property type="project" value="UniProtKB-EC"/>
</dbReference>
<evidence type="ECO:0000256" key="3">
    <source>
        <dbReference type="ARBA" id="ARBA00007317"/>
    </source>
</evidence>
<evidence type="ECO:0000313" key="11">
    <source>
        <dbReference type="EMBL" id="KAK6946952.1"/>
    </source>
</evidence>
<evidence type="ECO:0000256" key="4">
    <source>
        <dbReference type="ARBA" id="ARBA00012945"/>
    </source>
</evidence>
<dbReference type="AlphaFoldDB" id="A0AAN8ZRH2"/>
<dbReference type="Pfam" id="PF00198">
    <property type="entry name" value="2-oxoacid_dh"/>
    <property type="match status" value="1"/>
</dbReference>
<evidence type="ECO:0000313" key="12">
    <source>
        <dbReference type="Proteomes" id="UP001370490"/>
    </source>
</evidence>
<dbReference type="InterPro" id="IPR001078">
    <property type="entry name" value="2-oxoacid_DH_actylTfrase"/>
</dbReference>
<evidence type="ECO:0000256" key="7">
    <source>
        <dbReference type="ARBA" id="ARBA00022823"/>
    </source>
</evidence>
<dbReference type="SUPFAM" id="SSF52777">
    <property type="entry name" value="CoA-dependent acyltransferases"/>
    <property type="match status" value="1"/>
</dbReference>
<dbReference type="InterPro" id="IPR050537">
    <property type="entry name" value="2-oxoacid_dehydrogenase"/>
</dbReference>
<organism evidence="11 12">
    <name type="scientific">Dillenia turbinata</name>
    <dbReference type="NCBI Taxonomy" id="194707"/>
    <lineage>
        <taxon>Eukaryota</taxon>
        <taxon>Viridiplantae</taxon>
        <taxon>Streptophyta</taxon>
        <taxon>Embryophyta</taxon>
        <taxon>Tracheophyta</taxon>
        <taxon>Spermatophyta</taxon>
        <taxon>Magnoliopsida</taxon>
        <taxon>eudicotyledons</taxon>
        <taxon>Gunneridae</taxon>
        <taxon>Pentapetalae</taxon>
        <taxon>Dilleniales</taxon>
        <taxon>Dilleniaceae</taxon>
        <taxon>Dillenia</taxon>
    </lineage>
</organism>
<sequence>MNFADIENRSHTGAMKANDGPISIDEMVVHFHSTKWRCLWKPFEYPIINPIRFLCPMVVGGKIVPRPMMYIALTYNHRLIDGREAKFGSGDESMMLLKTLAACSLTSSTNLKAESDCNAPLMGLCYHPVLVS</sequence>
<keyword evidence="12" id="KW-1185">Reference proteome</keyword>
<keyword evidence="6" id="KW-0808">Transferase</keyword>
<keyword evidence="8" id="KW-0012">Acyltransferase</keyword>
<feature type="domain" description="2-oxoacid dehydrogenase acyltransferase catalytic" evidence="10">
    <location>
        <begin position="56"/>
        <end position="85"/>
    </location>
</feature>
<evidence type="ECO:0000256" key="6">
    <source>
        <dbReference type="ARBA" id="ARBA00022679"/>
    </source>
</evidence>
<name>A0AAN8ZRH2_9MAGN</name>
<dbReference type="GO" id="GO:0006099">
    <property type="term" value="P:tricarboxylic acid cycle"/>
    <property type="evidence" value="ECO:0007669"/>
    <property type="project" value="UniProtKB-KW"/>
</dbReference>
<dbReference type="PANTHER" id="PTHR43416:SF5">
    <property type="entry name" value="DIHYDROLIPOYLLYSINE-RESIDUE SUCCINYLTRANSFERASE COMPONENT OF 2-OXOGLUTARATE DEHYDROGENASE COMPLEX, MITOCHONDRIAL"/>
    <property type="match status" value="1"/>
</dbReference>
<comment type="pathway">
    <text evidence="2">Amino-acid degradation; L-lysine degradation via saccharopine pathway; glutaryl-CoA from L-lysine: step 6/6.</text>
</comment>
<dbReference type="GO" id="GO:0005739">
    <property type="term" value="C:mitochondrion"/>
    <property type="evidence" value="ECO:0007669"/>
    <property type="project" value="TreeGrafter"/>
</dbReference>